<feature type="compositionally biased region" description="Basic and acidic residues" evidence="1">
    <location>
        <begin position="348"/>
        <end position="363"/>
    </location>
</feature>
<dbReference type="OrthoDB" id="3194612at2759"/>
<accession>A0A5C2RUN7</accession>
<evidence type="ECO:0000259" key="2">
    <source>
        <dbReference type="Pfam" id="PF01179"/>
    </source>
</evidence>
<keyword evidence="4" id="KW-1185">Reference proteome</keyword>
<dbReference type="GO" id="GO:0048038">
    <property type="term" value="F:quinone binding"/>
    <property type="evidence" value="ECO:0007669"/>
    <property type="project" value="InterPro"/>
</dbReference>
<organism evidence="3 4">
    <name type="scientific">Lentinus tigrinus ALCF2SS1-6</name>
    <dbReference type="NCBI Taxonomy" id="1328759"/>
    <lineage>
        <taxon>Eukaryota</taxon>
        <taxon>Fungi</taxon>
        <taxon>Dikarya</taxon>
        <taxon>Basidiomycota</taxon>
        <taxon>Agaricomycotina</taxon>
        <taxon>Agaricomycetes</taxon>
        <taxon>Polyporales</taxon>
        <taxon>Polyporaceae</taxon>
        <taxon>Lentinus</taxon>
    </lineage>
</organism>
<dbReference type="InterPro" id="IPR036460">
    <property type="entry name" value="Cu_amine_oxidase_C_sf"/>
</dbReference>
<evidence type="ECO:0000313" key="4">
    <source>
        <dbReference type="Proteomes" id="UP000313359"/>
    </source>
</evidence>
<protein>
    <recommendedName>
        <fullName evidence="2">Copper amine oxidase catalytic domain-containing protein</fullName>
    </recommendedName>
</protein>
<dbReference type="GO" id="GO:0005507">
    <property type="term" value="F:copper ion binding"/>
    <property type="evidence" value="ECO:0007669"/>
    <property type="project" value="InterPro"/>
</dbReference>
<evidence type="ECO:0000313" key="3">
    <source>
        <dbReference type="EMBL" id="RPD54370.1"/>
    </source>
</evidence>
<dbReference type="AlphaFoldDB" id="A0A5C2RUN7"/>
<dbReference type="Proteomes" id="UP000313359">
    <property type="component" value="Unassembled WGS sequence"/>
</dbReference>
<evidence type="ECO:0000256" key="1">
    <source>
        <dbReference type="SAM" id="MobiDB-lite"/>
    </source>
</evidence>
<dbReference type="STRING" id="1328759.A0A5C2RUN7"/>
<reference evidence="3" key="1">
    <citation type="journal article" date="2018" name="Genome Biol. Evol.">
        <title>Genomics and development of Lentinus tigrinus, a white-rot wood-decaying mushroom with dimorphic fruiting bodies.</title>
        <authorList>
            <person name="Wu B."/>
            <person name="Xu Z."/>
            <person name="Knudson A."/>
            <person name="Carlson A."/>
            <person name="Chen N."/>
            <person name="Kovaka S."/>
            <person name="LaButti K."/>
            <person name="Lipzen A."/>
            <person name="Pennachio C."/>
            <person name="Riley R."/>
            <person name="Schakwitz W."/>
            <person name="Umezawa K."/>
            <person name="Ohm R.A."/>
            <person name="Grigoriev I.V."/>
            <person name="Nagy L.G."/>
            <person name="Gibbons J."/>
            <person name="Hibbett D."/>
        </authorList>
    </citation>
    <scope>NUCLEOTIDE SEQUENCE [LARGE SCALE GENOMIC DNA]</scope>
    <source>
        <strain evidence="3">ALCF2SS1-6</strain>
    </source>
</reference>
<dbReference type="EMBL" id="ML122307">
    <property type="protein sequence ID" value="RPD54370.1"/>
    <property type="molecule type" value="Genomic_DNA"/>
</dbReference>
<name>A0A5C2RUN7_9APHY</name>
<dbReference type="InterPro" id="IPR015798">
    <property type="entry name" value="Cu_amine_oxidase_C"/>
</dbReference>
<dbReference type="GO" id="GO:0008131">
    <property type="term" value="F:primary methylamine oxidase activity"/>
    <property type="evidence" value="ECO:0007669"/>
    <property type="project" value="InterPro"/>
</dbReference>
<dbReference type="GO" id="GO:0009308">
    <property type="term" value="P:amine metabolic process"/>
    <property type="evidence" value="ECO:0007669"/>
    <property type="project" value="InterPro"/>
</dbReference>
<feature type="region of interest" description="Disordered" evidence="1">
    <location>
        <begin position="348"/>
        <end position="372"/>
    </location>
</feature>
<sequence>MAHADGAITLARKPAVAPSLFISVTAAIQRPSLAPVSLNVAASRSHELYSRLWAPRKLSTALSRLAEEQLQRPITPDYTTKILSRRLEHASIPSHWPLATPTISLAHTRRLFRSPLPATQHDKPAERCAHVVVHDGAQAELYVRDYLIRIGPIPTNGPSGFEDELGSNAIQQKISKTSIENENNALLKYHPNLQGGSSTERLSAVGKPRGYVIYPGHSPIDNTVFDFKRLWNMHAPDDPVINFYKFFDSKNITQADLVAWVNVSVYHLPQNEDPSNTRTKLTVSSFFLMPLNLDFYDVFMDSTNSISFIAPTKPAMRVAYDSYGVAHAHCIRHHPAARERWCQDVRAGRQADTADDREGERRGRSLMIGAGW</sequence>
<dbReference type="Pfam" id="PF01179">
    <property type="entry name" value="Cu_amine_oxid"/>
    <property type="match status" value="1"/>
</dbReference>
<gene>
    <name evidence="3" type="ORF">L227DRAFT_616296</name>
</gene>
<dbReference type="SUPFAM" id="SSF49998">
    <property type="entry name" value="Amine oxidase catalytic domain"/>
    <property type="match status" value="1"/>
</dbReference>
<dbReference type="Gene3D" id="2.70.98.20">
    <property type="entry name" value="Copper amine oxidase, catalytic domain"/>
    <property type="match status" value="1"/>
</dbReference>
<feature type="domain" description="Copper amine oxidase catalytic" evidence="2">
    <location>
        <begin position="232"/>
        <end position="292"/>
    </location>
</feature>
<proteinExistence type="predicted"/>